<dbReference type="EMBL" id="CAWUHD010000028">
    <property type="protein sequence ID" value="CAK7218688.1"/>
    <property type="molecule type" value="Genomic_DNA"/>
</dbReference>
<reference evidence="1 2" key="1">
    <citation type="submission" date="2024-01" db="EMBL/GenBank/DDBJ databases">
        <authorList>
            <person name="Allen C."/>
            <person name="Tagirdzhanova G."/>
        </authorList>
    </citation>
    <scope>NUCLEOTIDE SEQUENCE [LARGE SCALE GENOMIC DNA]</scope>
</reference>
<gene>
    <name evidence="1" type="ORF">SEUCBS140593_003637</name>
</gene>
<proteinExistence type="predicted"/>
<protein>
    <submittedName>
        <fullName evidence="1">Uncharacterized protein</fullName>
    </submittedName>
</protein>
<accession>A0ABP0BGB6</accession>
<evidence type="ECO:0000313" key="2">
    <source>
        <dbReference type="Proteomes" id="UP001642482"/>
    </source>
</evidence>
<keyword evidence="2" id="KW-1185">Reference proteome</keyword>
<organism evidence="1 2">
    <name type="scientific">Sporothrix eucalyptigena</name>
    <dbReference type="NCBI Taxonomy" id="1812306"/>
    <lineage>
        <taxon>Eukaryota</taxon>
        <taxon>Fungi</taxon>
        <taxon>Dikarya</taxon>
        <taxon>Ascomycota</taxon>
        <taxon>Pezizomycotina</taxon>
        <taxon>Sordariomycetes</taxon>
        <taxon>Sordariomycetidae</taxon>
        <taxon>Ophiostomatales</taxon>
        <taxon>Ophiostomataceae</taxon>
        <taxon>Sporothrix</taxon>
    </lineage>
</organism>
<evidence type="ECO:0000313" key="1">
    <source>
        <dbReference type="EMBL" id="CAK7218688.1"/>
    </source>
</evidence>
<sequence>MAEGGAQKEMAPSKVGAAALFAAALLEAASSAAEACDHSRESLAAASKEEAEVAQGL</sequence>
<comment type="caution">
    <text evidence="1">The sequence shown here is derived from an EMBL/GenBank/DDBJ whole genome shotgun (WGS) entry which is preliminary data.</text>
</comment>
<name>A0ABP0BGB6_9PEZI</name>
<dbReference type="Proteomes" id="UP001642482">
    <property type="component" value="Unassembled WGS sequence"/>
</dbReference>